<dbReference type="Proteomes" id="UP001348641">
    <property type="component" value="Unassembled WGS sequence"/>
</dbReference>
<feature type="non-terminal residue" evidence="2">
    <location>
        <position position="1"/>
    </location>
</feature>
<reference evidence="2 3" key="1">
    <citation type="submission" date="2023-07" db="EMBL/GenBank/DDBJ databases">
        <authorList>
            <person name="Girao M."/>
            <person name="Carvalho M.F."/>
        </authorList>
    </citation>
    <scope>NUCLEOTIDE SEQUENCE [LARGE SCALE GENOMIC DNA]</scope>
    <source>
        <strain evidence="2 3">66/93</strain>
    </source>
</reference>
<proteinExistence type="predicted"/>
<comment type="caution">
    <text evidence="2">The sequence shown here is derived from an EMBL/GenBank/DDBJ whole genome shotgun (WGS) entry which is preliminary data.</text>
</comment>
<dbReference type="RefSeq" id="WP_330161093.1">
    <property type="nucleotide sequence ID" value="NZ_JAUUCC010000101.1"/>
</dbReference>
<protein>
    <submittedName>
        <fullName evidence="2">Uncharacterized protein</fullName>
    </submittedName>
</protein>
<keyword evidence="1" id="KW-0472">Membrane</keyword>
<evidence type="ECO:0000313" key="2">
    <source>
        <dbReference type="EMBL" id="MEE2054228.1"/>
    </source>
</evidence>
<gene>
    <name evidence="2" type="ORF">Q8A49_27395</name>
</gene>
<keyword evidence="1" id="KW-0812">Transmembrane</keyword>
<dbReference type="EMBL" id="JAUUCC010000101">
    <property type="protein sequence ID" value="MEE2054228.1"/>
    <property type="molecule type" value="Genomic_DNA"/>
</dbReference>
<accession>A0ABU7KY69</accession>
<sequence>GPKQTWLKENQTRAVEFSRNNRSSRTSASRFGCLLFRGRRLRFRFVVSLLYQVFRAPPNRRFVVVLIGVKPVCFVCFCPNGLGF</sequence>
<evidence type="ECO:0000256" key="1">
    <source>
        <dbReference type="SAM" id="Phobius"/>
    </source>
</evidence>
<organism evidence="2 3">
    <name type="scientific">Nocardiopsis tropica</name>
    <dbReference type="NCBI Taxonomy" id="109330"/>
    <lineage>
        <taxon>Bacteria</taxon>
        <taxon>Bacillati</taxon>
        <taxon>Actinomycetota</taxon>
        <taxon>Actinomycetes</taxon>
        <taxon>Streptosporangiales</taxon>
        <taxon>Nocardiopsidaceae</taxon>
        <taxon>Nocardiopsis</taxon>
    </lineage>
</organism>
<evidence type="ECO:0000313" key="3">
    <source>
        <dbReference type="Proteomes" id="UP001348641"/>
    </source>
</evidence>
<feature type="transmembrane region" description="Helical" evidence="1">
    <location>
        <begin position="62"/>
        <end position="82"/>
    </location>
</feature>
<name>A0ABU7KY69_9ACTN</name>
<keyword evidence="1" id="KW-1133">Transmembrane helix</keyword>